<dbReference type="EMBL" id="AM406670">
    <property type="protein sequence ID" value="CAL95347.1"/>
    <property type="molecule type" value="Genomic_DNA"/>
</dbReference>
<reference evidence="9 10" key="1">
    <citation type="journal article" date="2006" name="Nat. Biotechnol.">
        <title>Complete genome of the mutualistic, N2-fixing grass endophyte Azoarcus sp. strain BH72.</title>
        <authorList>
            <person name="Krause A."/>
            <person name="Ramakumar A."/>
            <person name="Bartels D."/>
            <person name="Battistoni F."/>
            <person name="Bekel T."/>
            <person name="Boch J."/>
            <person name="Boehm M."/>
            <person name="Friedrich F."/>
            <person name="Hurek T."/>
            <person name="Krause L."/>
            <person name="Linke B."/>
            <person name="McHardy A.C."/>
            <person name="Sarkar A."/>
            <person name="Schneiker S."/>
            <person name="Syed A.A."/>
            <person name="Thauer R."/>
            <person name="Vorhoelter F.-J."/>
            <person name="Weidner S."/>
            <person name="Puehler A."/>
            <person name="Reinhold-Hurek B."/>
            <person name="Kaiser O."/>
            <person name="Goesmann A."/>
        </authorList>
    </citation>
    <scope>NUCLEOTIDE SEQUENCE [LARGE SCALE GENOMIC DNA]</scope>
    <source>
        <strain evidence="9 10">BH72</strain>
    </source>
</reference>
<dbReference type="Pfam" id="PF06429">
    <property type="entry name" value="Flg_bbr_C"/>
    <property type="match status" value="1"/>
</dbReference>
<dbReference type="InterPro" id="IPR010930">
    <property type="entry name" value="Flg_bb/hook_C_dom"/>
</dbReference>
<proteinExistence type="inferred from homology"/>
<name>A1K942_AZOSB</name>
<dbReference type="GO" id="GO:0005576">
    <property type="term" value="C:extracellular region"/>
    <property type="evidence" value="ECO:0007669"/>
    <property type="project" value="UniProtKB-SubCell"/>
</dbReference>
<dbReference type="PANTHER" id="PTHR30033">
    <property type="entry name" value="FLAGELLAR HOOK-ASSOCIATED PROTEIN 1"/>
    <property type="match status" value="1"/>
</dbReference>
<dbReference type="STRING" id="62928.azo2731"/>
<keyword evidence="5" id="KW-0964">Secreted</keyword>
<evidence type="ECO:0000256" key="1">
    <source>
        <dbReference type="ARBA" id="ARBA00004365"/>
    </source>
</evidence>
<keyword evidence="9" id="KW-0966">Cell projection</keyword>
<keyword evidence="9" id="KW-0969">Cilium</keyword>
<keyword evidence="6" id="KW-0975">Bacterial flagellum</keyword>
<dbReference type="SUPFAM" id="SSF64518">
    <property type="entry name" value="Phase 1 flagellin"/>
    <property type="match status" value="1"/>
</dbReference>
<dbReference type="GO" id="GO:0005198">
    <property type="term" value="F:structural molecule activity"/>
    <property type="evidence" value="ECO:0007669"/>
    <property type="project" value="InterPro"/>
</dbReference>
<feature type="domain" description="Flagellar basal-body/hook protein C-terminal" evidence="7">
    <location>
        <begin position="623"/>
        <end position="659"/>
    </location>
</feature>
<dbReference type="Pfam" id="PF22638">
    <property type="entry name" value="FlgK_D1"/>
    <property type="match status" value="1"/>
</dbReference>
<accession>A1K942</accession>
<keyword evidence="9" id="KW-0282">Flagellum</keyword>
<evidence type="ECO:0000313" key="9">
    <source>
        <dbReference type="EMBL" id="CAL95347.1"/>
    </source>
</evidence>
<evidence type="ECO:0000256" key="5">
    <source>
        <dbReference type="ARBA" id="ARBA00022525"/>
    </source>
</evidence>
<dbReference type="HOGENOM" id="CLU_012762_0_0_4"/>
<evidence type="ECO:0000256" key="2">
    <source>
        <dbReference type="ARBA" id="ARBA00004613"/>
    </source>
</evidence>
<comment type="subcellular location">
    <subcellularLocation>
        <location evidence="1">Bacterial flagellum</location>
    </subcellularLocation>
    <subcellularLocation>
        <location evidence="2">Secreted</location>
    </subcellularLocation>
</comment>
<evidence type="ECO:0000256" key="4">
    <source>
        <dbReference type="ARBA" id="ARBA00016244"/>
    </source>
</evidence>
<dbReference type="eggNOG" id="COG1256">
    <property type="taxonomic scope" value="Bacteria"/>
</dbReference>
<dbReference type="NCBIfam" id="TIGR02492">
    <property type="entry name" value="flgK_ends"/>
    <property type="match status" value="1"/>
</dbReference>
<organism evidence="9 10">
    <name type="scientific">Azoarcus sp. (strain BH72)</name>
    <dbReference type="NCBI Taxonomy" id="418699"/>
    <lineage>
        <taxon>Bacteria</taxon>
        <taxon>Pseudomonadati</taxon>
        <taxon>Pseudomonadota</taxon>
        <taxon>Betaproteobacteria</taxon>
        <taxon>Rhodocyclales</taxon>
        <taxon>Zoogloeaceae</taxon>
        <taxon>Azoarcus</taxon>
    </lineage>
</organism>
<evidence type="ECO:0000256" key="6">
    <source>
        <dbReference type="ARBA" id="ARBA00023143"/>
    </source>
</evidence>
<keyword evidence="10" id="KW-1185">Reference proteome</keyword>
<dbReference type="RefSeq" id="WP_011766457.1">
    <property type="nucleotide sequence ID" value="NC_008702.1"/>
</dbReference>
<dbReference type="InterPro" id="IPR002371">
    <property type="entry name" value="FlgK"/>
</dbReference>
<evidence type="ECO:0000259" key="7">
    <source>
        <dbReference type="Pfam" id="PF06429"/>
    </source>
</evidence>
<dbReference type="Proteomes" id="UP000002588">
    <property type="component" value="Chromosome"/>
</dbReference>
<dbReference type="PANTHER" id="PTHR30033:SF1">
    <property type="entry name" value="FLAGELLAR HOOK-ASSOCIATED PROTEIN 1"/>
    <property type="match status" value="1"/>
</dbReference>
<dbReference type="GO" id="GO:0009424">
    <property type="term" value="C:bacterial-type flagellum hook"/>
    <property type="evidence" value="ECO:0007669"/>
    <property type="project" value="InterPro"/>
</dbReference>
<evidence type="ECO:0000313" key="10">
    <source>
        <dbReference type="Proteomes" id="UP000002588"/>
    </source>
</evidence>
<sequence length="663" mass="68762">MAGLLNIGLTGLNAAQAQLLTTGHNITNAGVEGYHRQTVIQTSNTPQFTGVGFFGQGTQVSAVTRSYSQYLENQVLTSSARLSEFTAYNSQISQINNLLADSTSGLSPVMEGFFAGVQEMASNPTSVAARQSLISSAQALVSRFQTMDARLAEIRQGTEGEIASTVTQINMFAGAIAEMNQRIAQAQVAGPSVAANDLLDQRDQLVAELNKLVKVNTVTENDGSMSVFMGSGQGLVVGGTVNQLAAVRDANDPQRSAIALMAENGAPTVLPENLLSGGTLGGLLGFRRESLDVAQNTLGLIAVGIAEAFNAQHQLGVDLDGVLGGQFFSLPDPALKPAITSATVSIENYAQLTAADYMLEWDGAAYSMRAVGGASIPLTLQVDGSYSGGGINIAISTPPPADFPTTGLLIQPTRNAAANIGVAITDPRKIAAGDPVSVAPGNYTGAVTDRIKGLKTLSVDGIDANADGKADFSPMTLSFAANTFTASAGTIERYDTATGTWVAGGAYNPATDSTGVRFRVTDGTAPNEYAFEFTAVGAWASGESMVFSPTAAGVADNRNAVALGALQTAKTMLNGGSGATATFQSVYAQMVTQVGNKTREVQVNQAAQESLLTQATDARDALSGVNLDEEAANLVRYQMAYQSAARVMNVAQTLFDELLAIGR</sequence>
<feature type="domain" description="Flagellar hook-associated protein FlgK helical" evidence="8">
    <location>
        <begin position="92"/>
        <end position="328"/>
    </location>
</feature>
<evidence type="ECO:0000256" key="3">
    <source>
        <dbReference type="ARBA" id="ARBA00009677"/>
    </source>
</evidence>
<dbReference type="InterPro" id="IPR053927">
    <property type="entry name" value="FlgK_helical"/>
</dbReference>
<dbReference type="KEGG" id="azo:azo2731"/>
<dbReference type="AlphaFoldDB" id="A1K942"/>
<dbReference type="PRINTS" id="PR01005">
    <property type="entry name" value="FLGHOOKAP1"/>
</dbReference>
<dbReference type="GO" id="GO:0044780">
    <property type="term" value="P:bacterial-type flagellum assembly"/>
    <property type="evidence" value="ECO:0007669"/>
    <property type="project" value="InterPro"/>
</dbReference>
<protein>
    <recommendedName>
        <fullName evidence="4">Flagellar hook-associated protein 1</fullName>
    </recommendedName>
</protein>
<comment type="similarity">
    <text evidence="3">Belongs to the flagella basal body rod proteins family.</text>
</comment>
<gene>
    <name evidence="9" type="primary">flgK</name>
    <name evidence="9" type="ordered locus">azo2731</name>
</gene>
<evidence type="ECO:0000259" key="8">
    <source>
        <dbReference type="Pfam" id="PF22638"/>
    </source>
</evidence>